<comment type="subcellular location">
    <subcellularLocation>
        <location evidence="1">Cell inner membrane</location>
        <topology evidence="1">Multi-pass membrane protein</topology>
    </subcellularLocation>
</comment>
<feature type="transmembrane region" description="Helical" evidence="1">
    <location>
        <begin position="101"/>
        <end position="122"/>
    </location>
</feature>
<evidence type="ECO:0000313" key="3">
    <source>
        <dbReference type="Proteomes" id="UP001314181"/>
    </source>
</evidence>
<accession>A0ABM9N816</accession>
<keyword evidence="1" id="KW-1133">Transmembrane helix</keyword>
<dbReference type="InterPro" id="IPR003744">
    <property type="entry name" value="YhhQ"/>
</dbReference>
<dbReference type="NCBIfam" id="TIGR00697">
    <property type="entry name" value="queuosine precursor transporter"/>
    <property type="match status" value="1"/>
</dbReference>
<sequence length="248" mass="28059">MDNAIILLILNMQSIPSEALMVIEIIICILTILFFLKFFGLLGIATSATIMLIAANIQILKLAYFGWIHTEIALGTAAFASTYLISDIVTEIYGKQIAKKIVYITASAQLFFVILMIVTLGYQFSNDSSAHQSIENIFVPQIRILLVSIVSYVLSQLIDIAFFASIAKIMQGHFIWLRVNVSNFLSQIFDSILFSMLCWRIFSPDPKEISEILFVYVIFSFIPRFFIGIIITPIIYLAKSIKRNDVFI</sequence>
<keyword evidence="1" id="KW-0813">Transport</keyword>
<feature type="transmembrane region" description="Helical" evidence="1">
    <location>
        <begin position="41"/>
        <end position="60"/>
    </location>
</feature>
<dbReference type="Proteomes" id="UP001314181">
    <property type="component" value="Unassembled WGS sequence"/>
</dbReference>
<evidence type="ECO:0000313" key="2">
    <source>
        <dbReference type="EMBL" id="CAK8163074.1"/>
    </source>
</evidence>
<feature type="transmembrane region" description="Helical" evidence="1">
    <location>
        <begin position="19"/>
        <end position="36"/>
    </location>
</feature>
<dbReference type="PANTHER" id="PTHR34300">
    <property type="entry name" value="QUEUOSINE PRECURSOR TRANSPORTER-RELATED"/>
    <property type="match status" value="1"/>
</dbReference>
<dbReference type="Pfam" id="PF02592">
    <property type="entry name" value="Vut_1"/>
    <property type="match status" value="1"/>
</dbReference>
<gene>
    <name evidence="2" type="ORF">CAXC1_20017</name>
</gene>
<feature type="transmembrane region" description="Helical" evidence="1">
    <location>
        <begin position="72"/>
        <end position="89"/>
    </location>
</feature>
<dbReference type="HAMAP" id="MF_02088">
    <property type="entry name" value="Q_prec_transport"/>
    <property type="match status" value="1"/>
</dbReference>
<keyword evidence="1" id="KW-0812">Transmembrane</keyword>
<feature type="transmembrane region" description="Helical" evidence="1">
    <location>
        <begin position="184"/>
        <end position="202"/>
    </location>
</feature>
<comment type="function">
    <text evidence="1">Involved in the import of queuosine (Q) precursors, required for Q precursor salvage.</text>
</comment>
<comment type="similarity">
    <text evidence="1">Belongs to the vitamin uptake transporter (VUT/ECF) (TC 2.A.88) family. Q precursor transporter subfamily.</text>
</comment>
<protein>
    <recommendedName>
        <fullName evidence="1">Probable queuosine precursor transporter</fullName>
        <shortName evidence="1">Q precursor transporter</shortName>
    </recommendedName>
</protein>
<dbReference type="PANTHER" id="PTHR34300:SF2">
    <property type="entry name" value="QUEUOSINE PRECURSOR TRANSPORTER-RELATED"/>
    <property type="match status" value="1"/>
</dbReference>
<reference evidence="2 3" key="1">
    <citation type="submission" date="2024-01" db="EMBL/GenBank/DDBJ databases">
        <authorList>
            <person name="Kunselman E."/>
        </authorList>
    </citation>
    <scope>NUCLEOTIDE SEQUENCE [LARGE SCALE GENOMIC DNA]</scope>
    <source>
        <strain evidence="2">2 abalone samples</strain>
    </source>
</reference>
<dbReference type="EMBL" id="CAWVOK010000022">
    <property type="protein sequence ID" value="CAK8163074.1"/>
    <property type="molecule type" value="Genomic_DNA"/>
</dbReference>
<name>A0ABM9N816_9RICK</name>
<feature type="transmembrane region" description="Helical" evidence="1">
    <location>
        <begin position="142"/>
        <end position="164"/>
    </location>
</feature>
<comment type="caution">
    <text evidence="2">The sequence shown here is derived from an EMBL/GenBank/DDBJ whole genome shotgun (WGS) entry which is preliminary data.</text>
</comment>
<keyword evidence="1" id="KW-1003">Cell membrane</keyword>
<keyword evidence="1" id="KW-0472">Membrane</keyword>
<evidence type="ECO:0000256" key="1">
    <source>
        <dbReference type="HAMAP-Rule" id="MF_02088"/>
    </source>
</evidence>
<keyword evidence="3" id="KW-1185">Reference proteome</keyword>
<keyword evidence="1" id="KW-0997">Cell inner membrane</keyword>
<organism evidence="2 3">
    <name type="scientific">Candidatus Xenohaliotis californiensis</name>
    <dbReference type="NCBI Taxonomy" id="84677"/>
    <lineage>
        <taxon>Bacteria</taxon>
        <taxon>Pseudomonadati</taxon>
        <taxon>Pseudomonadota</taxon>
        <taxon>Alphaproteobacteria</taxon>
        <taxon>Rickettsiales</taxon>
        <taxon>Anaplasmataceae</taxon>
        <taxon>Candidatus Xenohaliotis</taxon>
    </lineage>
</organism>
<feature type="transmembrane region" description="Helical" evidence="1">
    <location>
        <begin position="214"/>
        <end position="238"/>
    </location>
</feature>
<proteinExistence type="inferred from homology"/>